<dbReference type="GO" id="GO:0016020">
    <property type="term" value="C:membrane"/>
    <property type="evidence" value="ECO:0007669"/>
    <property type="project" value="UniProtKB-SubCell"/>
</dbReference>
<dbReference type="STRING" id="61395.A0A1Y1WHW9"/>
<feature type="domain" description="Major facilitator superfamily (MFS) profile" evidence="4">
    <location>
        <begin position="12"/>
        <end position="399"/>
    </location>
</feature>
<reference evidence="5 6" key="1">
    <citation type="submission" date="2016-07" db="EMBL/GenBank/DDBJ databases">
        <title>Pervasive Adenine N6-methylation of Active Genes in Fungi.</title>
        <authorList>
            <consortium name="DOE Joint Genome Institute"/>
            <person name="Mondo S.J."/>
            <person name="Dannebaum R.O."/>
            <person name="Kuo R.C."/>
            <person name="Labutti K."/>
            <person name="Haridas S."/>
            <person name="Kuo A."/>
            <person name="Salamov A."/>
            <person name="Ahrendt S.R."/>
            <person name="Lipzen A."/>
            <person name="Sullivan W."/>
            <person name="Andreopoulos W.B."/>
            <person name="Clum A."/>
            <person name="Lindquist E."/>
            <person name="Daum C."/>
            <person name="Ramamoorthy G.K."/>
            <person name="Gryganskyi A."/>
            <person name="Culley D."/>
            <person name="Magnuson J.K."/>
            <person name="James T.Y."/>
            <person name="O'Malley M.A."/>
            <person name="Stajich J.E."/>
            <person name="Spatafora J.W."/>
            <person name="Visel A."/>
            <person name="Grigoriev I.V."/>
        </authorList>
    </citation>
    <scope>NUCLEOTIDE SEQUENCE [LARGE SCALE GENOMIC DNA]</scope>
    <source>
        <strain evidence="5 6">ATCC 12442</strain>
    </source>
</reference>
<keyword evidence="3" id="KW-0472">Membrane</keyword>
<dbReference type="EMBL" id="MCFD01000002">
    <property type="protein sequence ID" value="ORX73052.1"/>
    <property type="molecule type" value="Genomic_DNA"/>
</dbReference>
<feature type="transmembrane region" description="Helical" evidence="3">
    <location>
        <begin position="54"/>
        <end position="77"/>
    </location>
</feature>
<comment type="subcellular location">
    <subcellularLocation>
        <location evidence="1">Membrane</location>
        <topology evidence="1">Multi-pass membrane protein</topology>
    </subcellularLocation>
</comment>
<feature type="transmembrane region" description="Helical" evidence="3">
    <location>
        <begin position="251"/>
        <end position="269"/>
    </location>
</feature>
<evidence type="ECO:0000256" key="2">
    <source>
        <dbReference type="ARBA" id="ARBA00006727"/>
    </source>
</evidence>
<feature type="transmembrane region" description="Helical" evidence="3">
    <location>
        <begin position="345"/>
        <end position="365"/>
    </location>
</feature>
<sequence length="406" mass="43976">MDCTSEFPKYTRYGVLASCFILTGLSCGSLHAWGVQQEYLTAHDFANDPGRIKTLSYIGTLMYFGIYIWGMLAGWLAEVWSYRMLCFIGVVCLAVGPLAASFCSEPWQFCLTQGIIFGLGCGLVYSPASTAPARWFTRRRGMATGLALSGVGVGGLIIAPLTEFLVRHIGVPWSQRISAMYTIVFGAIACYFVRVPFQDKSRTLRNFDWKAFHDRRFAIQALMVFFATAAYLVPVSYLPQFWTSHGVGAETASVMIAISNVSNAVGRLAMGVAADYIGVLNSLVLGVGCSTIGALVIWPFATSVGSGLVMGIIYGFGSGGYWTLVPLAAAKLFGIDKLASNTGIFYTLSALSAWIGNPVGGAILANSRHGSQYLGMIMYVGALWAVSFFFASYNRLSYSRQVFVKV</sequence>
<dbReference type="Proteomes" id="UP000193922">
    <property type="component" value="Unassembled WGS sequence"/>
</dbReference>
<feature type="transmembrane region" description="Helical" evidence="3">
    <location>
        <begin position="276"/>
        <end position="300"/>
    </location>
</feature>
<accession>A0A1Y1WHW9</accession>
<dbReference type="PANTHER" id="PTHR11360:SF284">
    <property type="entry name" value="EG:103B4.3 PROTEIN-RELATED"/>
    <property type="match status" value="1"/>
</dbReference>
<feature type="transmembrane region" description="Helical" evidence="3">
    <location>
        <begin position="217"/>
        <end position="239"/>
    </location>
</feature>
<dbReference type="Pfam" id="PF07690">
    <property type="entry name" value="MFS_1"/>
    <property type="match status" value="1"/>
</dbReference>
<feature type="transmembrane region" description="Helical" evidence="3">
    <location>
        <begin position="12"/>
        <end position="34"/>
    </location>
</feature>
<feature type="transmembrane region" description="Helical" evidence="3">
    <location>
        <begin position="312"/>
        <end position="333"/>
    </location>
</feature>
<proteinExistence type="inferred from homology"/>
<evidence type="ECO:0000313" key="5">
    <source>
        <dbReference type="EMBL" id="ORX73052.1"/>
    </source>
</evidence>
<feature type="transmembrane region" description="Helical" evidence="3">
    <location>
        <begin position="178"/>
        <end position="197"/>
    </location>
</feature>
<dbReference type="GO" id="GO:0022857">
    <property type="term" value="F:transmembrane transporter activity"/>
    <property type="evidence" value="ECO:0007669"/>
    <property type="project" value="InterPro"/>
</dbReference>
<feature type="transmembrane region" description="Helical" evidence="3">
    <location>
        <begin position="84"/>
        <end position="100"/>
    </location>
</feature>
<evidence type="ECO:0000259" key="4">
    <source>
        <dbReference type="PROSITE" id="PS50850"/>
    </source>
</evidence>
<dbReference type="RefSeq" id="XP_040746392.1">
    <property type="nucleotide sequence ID" value="XM_040884480.1"/>
</dbReference>
<protein>
    <submittedName>
        <fullName evidence="5">MFS general substrate transporter</fullName>
    </submittedName>
</protein>
<keyword evidence="3" id="KW-1133">Transmembrane helix</keyword>
<gene>
    <name evidence="5" type="ORF">DL89DRAFT_220889</name>
</gene>
<organism evidence="5 6">
    <name type="scientific">Linderina pennispora</name>
    <dbReference type="NCBI Taxonomy" id="61395"/>
    <lineage>
        <taxon>Eukaryota</taxon>
        <taxon>Fungi</taxon>
        <taxon>Fungi incertae sedis</taxon>
        <taxon>Zoopagomycota</taxon>
        <taxon>Kickxellomycotina</taxon>
        <taxon>Kickxellomycetes</taxon>
        <taxon>Kickxellales</taxon>
        <taxon>Kickxellaceae</taxon>
        <taxon>Linderina</taxon>
    </lineage>
</organism>
<dbReference type="InterPro" id="IPR020846">
    <property type="entry name" value="MFS_dom"/>
</dbReference>
<evidence type="ECO:0000256" key="1">
    <source>
        <dbReference type="ARBA" id="ARBA00004141"/>
    </source>
</evidence>
<dbReference type="PROSITE" id="PS50850">
    <property type="entry name" value="MFS"/>
    <property type="match status" value="1"/>
</dbReference>
<comment type="caution">
    <text evidence="5">The sequence shown here is derived from an EMBL/GenBank/DDBJ whole genome shotgun (WGS) entry which is preliminary data.</text>
</comment>
<dbReference type="InterPro" id="IPR011701">
    <property type="entry name" value="MFS"/>
</dbReference>
<keyword evidence="3" id="KW-0812">Transmembrane</keyword>
<dbReference type="InterPro" id="IPR036259">
    <property type="entry name" value="MFS_trans_sf"/>
</dbReference>
<feature type="transmembrane region" description="Helical" evidence="3">
    <location>
        <begin position="106"/>
        <end position="125"/>
    </location>
</feature>
<keyword evidence="6" id="KW-1185">Reference proteome</keyword>
<evidence type="ECO:0000256" key="3">
    <source>
        <dbReference type="SAM" id="Phobius"/>
    </source>
</evidence>
<dbReference type="PANTHER" id="PTHR11360">
    <property type="entry name" value="MONOCARBOXYLATE TRANSPORTER"/>
    <property type="match status" value="1"/>
</dbReference>
<evidence type="ECO:0000313" key="6">
    <source>
        <dbReference type="Proteomes" id="UP000193922"/>
    </source>
</evidence>
<dbReference type="GeneID" id="63801128"/>
<dbReference type="InterPro" id="IPR050327">
    <property type="entry name" value="Proton-linked_MCT"/>
</dbReference>
<feature type="transmembrane region" description="Helical" evidence="3">
    <location>
        <begin position="371"/>
        <end position="391"/>
    </location>
</feature>
<name>A0A1Y1WHW9_9FUNG</name>
<dbReference type="SUPFAM" id="SSF103473">
    <property type="entry name" value="MFS general substrate transporter"/>
    <property type="match status" value="1"/>
</dbReference>
<dbReference type="OrthoDB" id="2213137at2759"/>
<comment type="similarity">
    <text evidence="2">Belongs to the major facilitator superfamily. Monocarboxylate porter (TC 2.A.1.13) family.</text>
</comment>
<feature type="transmembrane region" description="Helical" evidence="3">
    <location>
        <begin position="146"/>
        <end position="166"/>
    </location>
</feature>
<dbReference type="AlphaFoldDB" id="A0A1Y1WHW9"/>
<dbReference type="Gene3D" id="1.20.1250.20">
    <property type="entry name" value="MFS general substrate transporter like domains"/>
    <property type="match status" value="1"/>
</dbReference>